<dbReference type="InterPro" id="IPR029071">
    <property type="entry name" value="Ubiquitin-like_domsf"/>
</dbReference>
<dbReference type="OrthoDB" id="6235964at2759"/>
<gene>
    <name evidence="3" type="ORF">PENSTE_c008G02374</name>
</gene>
<feature type="compositionally biased region" description="Polar residues" evidence="1">
    <location>
        <begin position="39"/>
        <end position="54"/>
    </location>
</feature>
<dbReference type="GO" id="GO:0007165">
    <property type="term" value="P:signal transduction"/>
    <property type="evidence" value="ECO:0007669"/>
    <property type="project" value="InterPro"/>
</dbReference>
<evidence type="ECO:0000259" key="2">
    <source>
        <dbReference type="PROSITE" id="PS50200"/>
    </source>
</evidence>
<keyword evidence="4" id="KW-1185">Reference proteome</keyword>
<name>A0A1V6TCW2_9EURO</name>
<proteinExistence type="predicted"/>
<feature type="compositionally biased region" description="Polar residues" evidence="1">
    <location>
        <begin position="697"/>
        <end position="709"/>
    </location>
</feature>
<feature type="domain" description="Ras-associating" evidence="2">
    <location>
        <begin position="235"/>
        <end position="312"/>
    </location>
</feature>
<dbReference type="SUPFAM" id="SSF54236">
    <property type="entry name" value="Ubiquitin-like"/>
    <property type="match status" value="1"/>
</dbReference>
<dbReference type="AlphaFoldDB" id="A0A1V6TCW2"/>
<dbReference type="Gene3D" id="3.10.20.90">
    <property type="entry name" value="Phosphatidylinositol 3-kinase Catalytic Subunit, Chain A, domain 1"/>
    <property type="match status" value="1"/>
</dbReference>
<dbReference type="PROSITE" id="PS50200">
    <property type="entry name" value="RA"/>
    <property type="match status" value="1"/>
</dbReference>
<protein>
    <recommendedName>
        <fullName evidence="2">Ras-associating domain-containing protein</fullName>
    </recommendedName>
</protein>
<dbReference type="EMBL" id="MLKD01000008">
    <property type="protein sequence ID" value="OQE23780.1"/>
    <property type="molecule type" value="Genomic_DNA"/>
</dbReference>
<dbReference type="PANTHER" id="PTHR38700">
    <property type="entry name" value="YALI0E22418P"/>
    <property type="match status" value="1"/>
</dbReference>
<dbReference type="Pfam" id="PF00169">
    <property type="entry name" value="PH"/>
    <property type="match status" value="1"/>
</dbReference>
<accession>A0A1V6TCW2</accession>
<feature type="region of interest" description="Disordered" evidence="1">
    <location>
        <begin position="136"/>
        <end position="179"/>
    </location>
</feature>
<feature type="compositionally biased region" description="Low complexity" evidence="1">
    <location>
        <begin position="719"/>
        <end position="741"/>
    </location>
</feature>
<feature type="compositionally biased region" description="Basic and acidic residues" evidence="1">
    <location>
        <begin position="576"/>
        <end position="588"/>
    </location>
</feature>
<feature type="compositionally biased region" description="Polar residues" evidence="1">
    <location>
        <begin position="453"/>
        <end position="468"/>
    </location>
</feature>
<feature type="region of interest" description="Disordered" evidence="1">
    <location>
        <begin position="678"/>
        <end position="793"/>
    </location>
</feature>
<evidence type="ECO:0000313" key="4">
    <source>
        <dbReference type="Proteomes" id="UP000191285"/>
    </source>
</evidence>
<evidence type="ECO:0000256" key="1">
    <source>
        <dbReference type="SAM" id="MobiDB-lite"/>
    </source>
</evidence>
<feature type="compositionally biased region" description="Polar residues" evidence="1">
    <location>
        <begin position="521"/>
        <end position="538"/>
    </location>
</feature>
<feature type="region of interest" description="Disordered" evidence="1">
    <location>
        <begin position="1"/>
        <end position="99"/>
    </location>
</feature>
<dbReference type="InterPro" id="IPR001849">
    <property type="entry name" value="PH_domain"/>
</dbReference>
<feature type="compositionally biased region" description="Polar residues" evidence="1">
    <location>
        <begin position="742"/>
        <end position="758"/>
    </location>
</feature>
<dbReference type="PANTHER" id="PTHR38700:SF1">
    <property type="entry name" value="PH DOMAIN-CONTAINING PROTEIN"/>
    <property type="match status" value="1"/>
</dbReference>
<dbReference type="Proteomes" id="UP000191285">
    <property type="component" value="Unassembled WGS sequence"/>
</dbReference>
<organism evidence="3 4">
    <name type="scientific">Penicillium steckii</name>
    <dbReference type="NCBI Taxonomy" id="303698"/>
    <lineage>
        <taxon>Eukaryota</taxon>
        <taxon>Fungi</taxon>
        <taxon>Dikarya</taxon>
        <taxon>Ascomycota</taxon>
        <taxon>Pezizomycotina</taxon>
        <taxon>Eurotiomycetes</taxon>
        <taxon>Eurotiomycetidae</taxon>
        <taxon>Eurotiales</taxon>
        <taxon>Aspergillaceae</taxon>
        <taxon>Penicillium</taxon>
    </lineage>
</organism>
<dbReference type="InterPro" id="IPR011993">
    <property type="entry name" value="PH-like_dom_sf"/>
</dbReference>
<dbReference type="Gene3D" id="2.30.29.30">
    <property type="entry name" value="Pleckstrin-homology domain (PH domain)/Phosphotyrosine-binding domain (PTB)"/>
    <property type="match status" value="1"/>
</dbReference>
<feature type="compositionally biased region" description="Basic and acidic residues" evidence="1">
    <location>
        <begin position="489"/>
        <end position="502"/>
    </location>
</feature>
<feature type="region of interest" description="Disordered" evidence="1">
    <location>
        <begin position="453"/>
        <end position="591"/>
    </location>
</feature>
<dbReference type="SUPFAM" id="SSF50729">
    <property type="entry name" value="PH domain-like"/>
    <property type="match status" value="1"/>
</dbReference>
<reference evidence="4" key="1">
    <citation type="journal article" date="2017" name="Nat. Microbiol.">
        <title>Global analysis of biosynthetic gene clusters reveals vast potential of secondary metabolite production in Penicillium species.</title>
        <authorList>
            <person name="Nielsen J.C."/>
            <person name="Grijseels S."/>
            <person name="Prigent S."/>
            <person name="Ji B."/>
            <person name="Dainat J."/>
            <person name="Nielsen K.F."/>
            <person name="Frisvad J.C."/>
            <person name="Workman M."/>
            <person name="Nielsen J."/>
        </authorList>
    </citation>
    <scope>NUCLEOTIDE SEQUENCE [LARGE SCALE GENOMIC DNA]</scope>
    <source>
        <strain evidence="4">IBT 24891</strain>
    </source>
</reference>
<dbReference type="Pfam" id="PF00788">
    <property type="entry name" value="RA"/>
    <property type="match status" value="1"/>
</dbReference>
<feature type="compositionally biased region" description="Basic and acidic residues" evidence="1">
    <location>
        <begin position="160"/>
        <end position="172"/>
    </location>
</feature>
<sequence length="793" mass="87523">MAKHRGHASAQQSALSSASYYDTPNDYSTRKFEPVVRSTMATDSKSTEKNPSIQRSMSRYRRNRRPTSGGGNAATSIPPTIPAEHASNHITPPVPDLDTLKLTPEEEHAREQHRLDAMAQLTGGDQSSQPVIARYEKQGRQSQPRKKVDHAPTQQPARQVETHGHGLGHHEAPSANGDNRKSLLQKMKLSKTHKAYPDEPVPKYIGVGGGGIVPGTDAPVSAVNAGERQVLVQYSNVSNHLAVTPSTRVQDLLQAAVRELSKDIDPEKFILIESFHQVGLERSLRRYERVRDIMNSWAHDEDNRLVIVPPSSMDALAQLDSQDVPTEKPCELTVHLYHSQRPGKWDKRYVTLRPDGQISIAKKENSKDSTCICHLSDFDIYCPSARAMAKEIKPPKKICFAIKSQQKSSMFLSTEKFVHFFSSNDRAVADKWFRVVQRWRSWYLVNQLGAAEQTQSETVLPTRSGTQKRSQKPRKASPDAPLLDLTDSEPTRPSRTSTDRSRPSTAKDGVSRKKTLREHTSPPSSLPQGLKLDTTTSFREADDEPLVQGVRPEDVEAATFSPTGLLGRTYTHRRQAMNEREEREKRANQDLGAGQYYQNEVPNYSPHETVPQSNSRTATMVNTAPPGLSRNKSVSQKQKPLVDLTPVFHEPPQHTRKGRGVKVGAGTQLIDAATGPELAAGTVNIPPATAWRRPTDAPSQSRYRSNTARSVRHVSEAKPSSSGSGNANSSPTSPSNPFVSNTLLAQTVSRQGSSTQKPHTGHGVATGDRNATRPMLDMAPENPFAEGSLLRQL</sequence>
<comment type="caution">
    <text evidence="3">The sequence shown here is derived from an EMBL/GenBank/DDBJ whole genome shotgun (WGS) entry which is preliminary data.</text>
</comment>
<feature type="compositionally biased region" description="Low complexity" evidence="1">
    <location>
        <begin position="8"/>
        <end position="19"/>
    </location>
</feature>
<dbReference type="SMART" id="SM00233">
    <property type="entry name" value="PH"/>
    <property type="match status" value="1"/>
</dbReference>
<dbReference type="STRING" id="303698.A0A1V6TCW2"/>
<evidence type="ECO:0000313" key="3">
    <source>
        <dbReference type="EMBL" id="OQE23780.1"/>
    </source>
</evidence>
<dbReference type="InterPro" id="IPR000159">
    <property type="entry name" value="RA_dom"/>
</dbReference>